<dbReference type="EMBL" id="BAAAKJ010000121">
    <property type="protein sequence ID" value="GAA1392085.1"/>
    <property type="molecule type" value="Genomic_DNA"/>
</dbReference>
<keyword evidence="7" id="KW-1185">Reference proteome</keyword>
<dbReference type="SFLD" id="SFLDG01067">
    <property type="entry name" value="SPASM/twitch_domain_containing"/>
    <property type="match status" value="1"/>
</dbReference>
<keyword evidence="2" id="KW-0479">Metal-binding</keyword>
<dbReference type="InterPro" id="IPR013785">
    <property type="entry name" value="Aldolase_TIM"/>
</dbReference>
<dbReference type="Gene3D" id="3.20.20.70">
    <property type="entry name" value="Aldolase class I"/>
    <property type="match status" value="1"/>
</dbReference>
<evidence type="ECO:0000256" key="4">
    <source>
        <dbReference type="ARBA" id="ARBA00023014"/>
    </source>
</evidence>
<accession>A0ABN1XWZ8</accession>
<dbReference type="InterPro" id="IPR058240">
    <property type="entry name" value="rSAM_sf"/>
</dbReference>
<evidence type="ECO:0000256" key="2">
    <source>
        <dbReference type="ARBA" id="ARBA00022723"/>
    </source>
</evidence>
<reference evidence="6 7" key="1">
    <citation type="journal article" date="2019" name="Int. J. Syst. Evol. Microbiol.">
        <title>The Global Catalogue of Microorganisms (GCM) 10K type strain sequencing project: providing services to taxonomists for standard genome sequencing and annotation.</title>
        <authorList>
            <consortium name="The Broad Institute Genomics Platform"/>
            <consortium name="The Broad Institute Genome Sequencing Center for Infectious Disease"/>
            <person name="Wu L."/>
            <person name="Ma J."/>
        </authorList>
    </citation>
    <scope>NUCLEOTIDE SEQUENCE [LARGE SCALE GENOMIC DNA]</scope>
    <source>
        <strain evidence="6 7">JCM 12393</strain>
    </source>
</reference>
<keyword evidence="4" id="KW-0411">Iron-sulfur</keyword>
<keyword evidence="1" id="KW-0949">S-adenosyl-L-methionine</keyword>
<name>A0ABN1XWZ8_9ACTN</name>
<dbReference type="PROSITE" id="PS51918">
    <property type="entry name" value="RADICAL_SAM"/>
    <property type="match status" value="1"/>
</dbReference>
<evidence type="ECO:0000259" key="5">
    <source>
        <dbReference type="PROSITE" id="PS51918"/>
    </source>
</evidence>
<evidence type="ECO:0000313" key="6">
    <source>
        <dbReference type="EMBL" id="GAA1392085.1"/>
    </source>
</evidence>
<gene>
    <name evidence="6" type="ORF">GCM10009639_22930</name>
</gene>
<protein>
    <recommendedName>
        <fullName evidence="5">Radical SAM core domain-containing protein</fullName>
    </recommendedName>
</protein>
<dbReference type="PANTHER" id="PTHR11228">
    <property type="entry name" value="RADICAL SAM DOMAIN PROTEIN"/>
    <property type="match status" value="1"/>
</dbReference>
<dbReference type="Pfam" id="PF04055">
    <property type="entry name" value="Radical_SAM"/>
    <property type="match status" value="1"/>
</dbReference>
<evidence type="ECO:0000256" key="3">
    <source>
        <dbReference type="ARBA" id="ARBA00023004"/>
    </source>
</evidence>
<comment type="caution">
    <text evidence="6">The sequence shown here is derived from an EMBL/GenBank/DDBJ whole genome shotgun (WGS) entry which is preliminary data.</text>
</comment>
<dbReference type="SFLD" id="SFLDS00029">
    <property type="entry name" value="Radical_SAM"/>
    <property type="match status" value="1"/>
</dbReference>
<dbReference type="RefSeq" id="WP_344332757.1">
    <property type="nucleotide sequence ID" value="NZ_BAAAKJ010000121.1"/>
</dbReference>
<dbReference type="PANTHER" id="PTHR11228:SF7">
    <property type="entry name" value="PQQA PEPTIDE CYCLASE"/>
    <property type="match status" value="1"/>
</dbReference>
<keyword evidence="3" id="KW-0408">Iron</keyword>
<dbReference type="InterPro" id="IPR007197">
    <property type="entry name" value="rSAM"/>
</dbReference>
<proteinExistence type="predicted"/>
<dbReference type="SUPFAM" id="SSF102114">
    <property type="entry name" value="Radical SAM enzymes"/>
    <property type="match status" value="1"/>
</dbReference>
<evidence type="ECO:0000256" key="1">
    <source>
        <dbReference type="ARBA" id="ARBA00022691"/>
    </source>
</evidence>
<dbReference type="CDD" id="cd01335">
    <property type="entry name" value="Radical_SAM"/>
    <property type="match status" value="1"/>
</dbReference>
<organism evidence="6 7">
    <name type="scientific">Kitasatospora putterlickiae</name>
    <dbReference type="NCBI Taxonomy" id="221725"/>
    <lineage>
        <taxon>Bacteria</taxon>
        <taxon>Bacillati</taxon>
        <taxon>Actinomycetota</taxon>
        <taxon>Actinomycetes</taxon>
        <taxon>Kitasatosporales</taxon>
        <taxon>Streptomycetaceae</taxon>
        <taxon>Kitasatospora</taxon>
    </lineage>
</organism>
<sequence>MVHDLIAAPFLGSHVVLRPGRLEAIKLPERRFRELELASARGETCPPWLLEAAKARWGIGLPVRRAAEAVLIRRPSLFGHSRGSWELNLGCNFNCDHCFLGERPFAGLDEAGKHSMLRTLRDAGVLWLQMTGGEPLIDPHFAGAARLAHGLGMMIEVKTNGSRLARPEVLDVLTAVRPYRVDVSLYGATEETYDGFTHTRGAFKRATAGLAAAVAAGVPVRLSLIITAQTAHEQGRMRGMADDLGVPYTEYTHMSPTIYGGGETLKSQSPAHLKPLSRFEGCNAGHTFLHVDPHGRASICKVARDEQVDLTSEGAQGLSRLGVIADGLMLRTGGCSGCRLSANCSVCRPLAKRYQEAKAPLRNYCQHGQKESAA</sequence>
<feature type="domain" description="Radical SAM core" evidence="5">
    <location>
        <begin position="77"/>
        <end position="292"/>
    </location>
</feature>
<dbReference type="Proteomes" id="UP001499863">
    <property type="component" value="Unassembled WGS sequence"/>
</dbReference>
<dbReference type="InterPro" id="IPR050377">
    <property type="entry name" value="Radical_SAM_PqqE_MftC-like"/>
</dbReference>
<evidence type="ECO:0000313" key="7">
    <source>
        <dbReference type="Proteomes" id="UP001499863"/>
    </source>
</evidence>